<gene>
    <name evidence="2" type="ORF">CK203_041549</name>
</gene>
<accession>A0A438I7L5</accession>
<dbReference type="AlphaFoldDB" id="A0A438I7L5"/>
<organism evidence="2 3">
    <name type="scientific">Vitis vinifera</name>
    <name type="common">Grape</name>
    <dbReference type="NCBI Taxonomy" id="29760"/>
    <lineage>
        <taxon>Eukaryota</taxon>
        <taxon>Viridiplantae</taxon>
        <taxon>Streptophyta</taxon>
        <taxon>Embryophyta</taxon>
        <taxon>Tracheophyta</taxon>
        <taxon>Spermatophyta</taxon>
        <taxon>Magnoliopsida</taxon>
        <taxon>eudicotyledons</taxon>
        <taxon>Gunneridae</taxon>
        <taxon>Pentapetalae</taxon>
        <taxon>rosids</taxon>
        <taxon>Vitales</taxon>
        <taxon>Vitaceae</taxon>
        <taxon>Viteae</taxon>
        <taxon>Vitis</taxon>
    </lineage>
</organism>
<dbReference type="Pfam" id="PF17921">
    <property type="entry name" value="Integrase_H2C2"/>
    <property type="match status" value="1"/>
</dbReference>
<dbReference type="PANTHER" id="PTHR46148">
    <property type="entry name" value="CHROMO DOMAIN-CONTAINING PROTEIN"/>
    <property type="match status" value="1"/>
</dbReference>
<evidence type="ECO:0000313" key="2">
    <source>
        <dbReference type="EMBL" id="RVW92700.1"/>
    </source>
</evidence>
<sequence length="269" mass="31412">MRQRRWIELLKDYDCIIQYHPRKTNIVVDALSRKSVGSLATIRDDEILRFKTKLCVPNDGDLRRKLWEEAHCSRLAIHPGGTKMYKDLRQNYWWSGMKQDIVQFVAQCLGYQGPYGAIMRFREDNSSLGRFVESLCFGLKRRCRSPICWHDVGKKNLLGPELVQLTIEKVSLIKKKLKATQSKQKSYADNRRRNLEFEVGDHVFLKVSPMKSIMRFGRKGKLNPYFVGPFELEPIQISEDLTYEEVLVQIVDVIDKVLRHAVIKLVKVL</sequence>
<dbReference type="EMBL" id="QGNW01000135">
    <property type="protein sequence ID" value="RVW92700.1"/>
    <property type="molecule type" value="Genomic_DNA"/>
</dbReference>
<comment type="caution">
    <text evidence="2">The sequence shown here is derived from an EMBL/GenBank/DDBJ whole genome shotgun (WGS) entry which is preliminary data.</text>
</comment>
<name>A0A438I7L5_VITVI</name>
<proteinExistence type="predicted"/>
<dbReference type="Gene3D" id="1.10.340.70">
    <property type="match status" value="1"/>
</dbReference>
<dbReference type="PANTHER" id="PTHR46148:SF57">
    <property type="entry name" value="OS12G0499874 PROTEIN"/>
    <property type="match status" value="1"/>
</dbReference>
<reference evidence="2 3" key="1">
    <citation type="journal article" date="2018" name="PLoS Genet.">
        <title>Population sequencing reveals clonal diversity and ancestral inbreeding in the grapevine cultivar Chardonnay.</title>
        <authorList>
            <person name="Roach M.J."/>
            <person name="Johnson D.L."/>
            <person name="Bohlmann J."/>
            <person name="van Vuuren H.J."/>
            <person name="Jones S.J."/>
            <person name="Pretorius I.S."/>
            <person name="Schmidt S.A."/>
            <person name="Borneman A.R."/>
        </authorList>
    </citation>
    <scope>NUCLEOTIDE SEQUENCE [LARGE SCALE GENOMIC DNA]</scope>
    <source>
        <strain evidence="3">cv. Chardonnay</strain>
        <tissue evidence="2">Leaf</tissue>
    </source>
</reference>
<evidence type="ECO:0000259" key="1">
    <source>
        <dbReference type="Pfam" id="PF17921"/>
    </source>
</evidence>
<dbReference type="Proteomes" id="UP000288805">
    <property type="component" value="Unassembled WGS sequence"/>
</dbReference>
<evidence type="ECO:0000313" key="3">
    <source>
        <dbReference type="Proteomes" id="UP000288805"/>
    </source>
</evidence>
<feature type="domain" description="Integrase zinc-binding" evidence="1">
    <location>
        <begin position="60"/>
        <end position="112"/>
    </location>
</feature>
<dbReference type="InterPro" id="IPR041588">
    <property type="entry name" value="Integrase_H2C2"/>
</dbReference>
<protein>
    <recommendedName>
        <fullName evidence="1">Integrase zinc-binding domain-containing protein</fullName>
    </recommendedName>
</protein>